<proteinExistence type="predicted"/>
<name>A0A315VYX6_GAMAF</name>
<evidence type="ECO:0000313" key="1">
    <source>
        <dbReference type="EMBL" id="PWA28533.1"/>
    </source>
</evidence>
<dbReference type="AlphaFoldDB" id="A0A315VYX6"/>
<dbReference type="EMBL" id="NHOQ01000815">
    <property type="protein sequence ID" value="PWA28533.1"/>
    <property type="molecule type" value="Genomic_DNA"/>
</dbReference>
<gene>
    <name evidence="1" type="ORF">CCH79_00013503</name>
</gene>
<keyword evidence="2" id="KW-1185">Reference proteome</keyword>
<protein>
    <submittedName>
        <fullName evidence="1">Uncharacterized protein</fullName>
    </submittedName>
</protein>
<organism evidence="1 2">
    <name type="scientific">Gambusia affinis</name>
    <name type="common">Western mosquitofish</name>
    <name type="synonym">Heterandria affinis</name>
    <dbReference type="NCBI Taxonomy" id="33528"/>
    <lineage>
        <taxon>Eukaryota</taxon>
        <taxon>Metazoa</taxon>
        <taxon>Chordata</taxon>
        <taxon>Craniata</taxon>
        <taxon>Vertebrata</taxon>
        <taxon>Euteleostomi</taxon>
        <taxon>Actinopterygii</taxon>
        <taxon>Neopterygii</taxon>
        <taxon>Teleostei</taxon>
        <taxon>Neoteleostei</taxon>
        <taxon>Acanthomorphata</taxon>
        <taxon>Ovalentaria</taxon>
        <taxon>Atherinomorphae</taxon>
        <taxon>Cyprinodontiformes</taxon>
        <taxon>Poeciliidae</taxon>
        <taxon>Poeciliinae</taxon>
        <taxon>Gambusia</taxon>
    </lineage>
</organism>
<comment type="caution">
    <text evidence="1">The sequence shown here is derived from an EMBL/GenBank/DDBJ whole genome shotgun (WGS) entry which is preliminary data.</text>
</comment>
<accession>A0A315VYX6</accession>
<sequence>MQLSLGPSAKTSHFTSNLTLTSQMRVTLLSINV</sequence>
<dbReference type="Proteomes" id="UP000250572">
    <property type="component" value="Unassembled WGS sequence"/>
</dbReference>
<evidence type="ECO:0000313" key="2">
    <source>
        <dbReference type="Proteomes" id="UP000250572"/>
    </source>
</evidence>
<reference evidence="1 2" key="1">
    <citation type="journal article" date="2018" name="G3 (Bethesda)">
        <title>A High-Quality Reference Genome for the Invasive Mosquitofish Gambusia affinis Using a Chicago Library.</title>
        <authorList>
            <person name="Hoffberg S.L."/>
            <person name="Troendle N.J."/>
            <person name="Glenn T.C."/>
            <person name="Mahmud O."/>
            <person name="Louha S."/>
            <person name="Chalopin D."/>
            <person name="Bennetzen J.L."/>
            <person name="Mauricio R."/>
        </authorList>
    </citation>
    <scope>NUCLEOTIDE SEQUENCE [LARGE SCALE GENOMIC DNA]</scope>
    <source>
        <strain evidence="1">NE01/NJP1002.9</strain>
        <tissue evidence="1">Muscle</tissue>
    </source>
</reference>